<feature type="compositionally biased region" description="Polar residues" evidence="1">
    <location>
        <begin position="35"/>
        <end position="46"/>
    </location>
</feature>
<evidence type="ECO:0000256" key="1">
    <source>
        <dbReference type="SAM" id="MobiDB-lite"/>
    </source>
</evidence>
<accession>A0ABN6RJN8</accession>
<protein>
    <submittedName>
        <fullName evidence="2">Uncharacterized protein</fullName>
    </submittedName>
</protein>
<feature type="region of interest" description="Disordered" evidence="1">
    <location>
        <begin position="1"/>
        <end position="84"/>
    </location>
</feature>
<evidence type="ECO:0000313" key="2">
    <source>
        <dbReference type="EMBL" id="BDP43084.1"/>
    </source>
</evidence>
<evidence type="ECO:0000313" key="3">
    <source>
        <dbReference type="Proteomes" id="UP001064971"/>
    </source>
</evidence>
<dbReference type="RefSeq" id="WP_264775751.1">
    <property type="nucleotide sequence ID" value="NZ_AP026560.1"/>
</dbReference>
<sequence>MTQDDSHDRDSQGGLPADAGNEMSDRAGYADDSGSGMTETPVTTGEATRMSDQAPGGVPGTPGQADGLASTGTTFGTGGDDKEM</sequence>
<dbReference type="Proteomes" id="UP001064971">
    <property type="component" value="Chromosome"/>
</dbReference>
<proteinExistence type="predicted"/>
<dbReference type="EMBL" id="AP026560">
    <property type="protein sequence ID" value="BDP43084.1"/>
    <property type="molecule type" value="Genomic_DNA"/>
</dbReference>
<reference evidence="2" key="1">
    <citation type="submission" date="2022-07" db="EMBL/GenBank/DDBJ databases">
        <title>Complete Genome Sequence of the Radioresistant Bacterium Deinococcus aetherius ST0316, Isolated from the Air Dust collected in Lower Stratosphere above Japan.</title>
        <authorList>
            <person name="Satoh K."/>
            <person name="Hagiwara K."/>
            <person name="Katsumata K."/>
            <person name="Kubo A."/>
            <person name="Yokobori S."/>
            <person name="Yamagishi A."/>
            <person name="Oono Y."/>
            <person name="Narumi I."/>
        </authorList>
    </citation>
    <scope>NUCLEOTIDE SEQUENCE</scope>
    <source>
        <strain evidence="2">ST0316</strain>
    </source>
</reference>
<gene>
    <name evidence="2" type="ORF">DAETH_30530</name>
</gene>
<name>A0ABN6RJN8_9DEIO</name>
<feature type="compositionally biased region" description="Basic and acidic residues" evidence="1">
    <location>
        <begin position="1"/>
        <end position="11"/>
    </location>
</feature>
<keyword evidence="3" id="KW-1185">Reference proteome</keyword>
<organism evidence="2 3">
    <name type="scientific">Deinococcus aetherius</name>
    <dbReference type="NCBI Taxonomy" id="200252"/>
    <lineage>
        <taxon>Bacteria</taxon>
        <taxon>Thermotogati</taxon>
        <taxon>Deinococcota</taxon>
        <taxon>Deinococci</taxon>
        <taxon>Deinococcales</taxon>
        <taxon>Deinococcaceae</taxon>
        <taxon>Deinococcus</taxon>
    </lineage>
</organism>